<dbReference type="Pfam" id="PF02348">
    <property type="entry name" value="CTP_transf_3"/>
    <property type="match status" value="1"/>
</dbReference>
<accession>A0A1G2UIM5</accession>
<dbReference type="InterPro" id="IPR050793">
    <property type="entry name" value="CMP-NeuNAc_synthase"/>
</dbReference>
<dbReference type="Proteomes" id="UP000177096">
    <property type="component" value="Unassembled WGS sequence"/>
</dbReference>
<protein>
    <recommendedName>
        <fullName evidence="3">Acylneuraminate cytidylyltransferase</fullName>
    </recommendedName>
</protein>
<comment type="caution">
    <text evidence="1">The sequence shown here is derived from an EMBL/GenBank/DDBJ whole genome shotgun (WGS) entry which is preliminary data.</text>
</comment>
<dbReference type="InterPro" id="IPR003329">
    <property type="entry name" value="Cytidylyl_trans"/>
</dbReference>
<sequence>MKIYVIIPARSGSKGVPNKNIRKINGKELIGYSIEFAKRLQVDKIICSTDSAEYAEIAKKYGAEVPFLRSEYASSDTAKDEDVLKDVYDKFDEHNIEYPDLWVWLRPTFIFRDLDAVKECIDRMKKDKNLTACRIVTEAESRIYSDEGGLLKPNFDDKGLSTIPRQSIRKTYRVFNTDVFRGKPRNDGKYFLGGNVGYVEVHKICALDIDDEADFLIVSRVAESLSDEDKQKYCTSSETYETLN</sequence>
<gene>
    <name evidence="1" type="ORF">A3I86_02155</name>
</gene>
<dbReference type="PANTHER" id="PTHR21485:SF6">
    <property type="entry name" value="N-ACYLNEURAMINATE CYTIDYLYLTRANSFERASE-RELATED"/>
    <property type="match status" value="1"/>
</dbReference>
<organism evidence="1 2">
    <name type="scientific">Candidatus Zambryskibacteria bacterium RIFCSPLOWO2_02_FULL_39_14</name>
    <dbReference type="NCBI Taxonomy" id="1802769"/>
    <lineage>
        <taxon>Bacteria</taxon>
        <taxon>Candidatus Zambryskiibacteriota</taxon>
    </lineage>
</organism>
<dbReference type="PANTHER" id="PTHR21485">
    <property type="entry name" value="HAD SUPERFAMILY MEMBERS CMAS AND KDSC"/>
    <property type="match status" value="1"/>
</dbReference>
<evidence type="ECO:0008006" key="3">
    <source>
        <dbReference type="Google" id="ProtNLM"/>
    </source>
</evidence>
<dbReference type="Gene3D" id="3.90.550.10">
    <property type="entry name" value="Spore Coat Polysaccharide Biosynthesis Protein SpsA, Chain A"/>
    <property type="match status" value="1"/>
</dbReference>
<dbReference type="InterPro" id="IPR029044">
    <property type="entry name" value="Nucleotide-diphossugar_trans"/>
</dbReference>
<dbReference type="AlphaFoldDB" id="A0A1G2UIM5"/>
<proteinExistence type="predicted"/>
<evidence type="ECO:0000313" key="1">
    <source>
        <dbReference type="EMBL" id="OHB09289.1"/>
    </source>
</evidence>
<dbReference type="CDD" id="cd02513">
    <property type="entry name" value="CMP-NeuAc_Synthase"/>
    <property type="match status" value="1"/>
</dbReference>
<dbReference type="GO" id="GO:0008781">
    <property type="term" value="F:N-acylneuraminate cytidylyltransferase activity"/>
    <property type="evidence" value="ECO:0007669"/>
    <property type="project" value="TreeGrafter"/>
</dbReference>
<dbReference type="EMBL" id="MHWM01000007">
    <property type="protein sequence ID" value="OHB09289.1"/>
    <property type="molecule type" value="Genomic_DNA"/>
</dbReference>
<evidence type="ECO:0000313" key="2">
    <source>
        <dbReference type="Proteomes" id="UP000177096"/>
    </source>
</evidence>
<reference evidence="1 2" key="1">
    <citation type="journal article" date="2016" name="Nat. Commun.">
        <title>Thousands of microbial genomes shed light on interconnected biogeochemical processes in an aquifer system.</title>
        <authorList>
            <person name="Anantharaman K."/>
            <person name="Brown C.T."/>
            <person name="Hug L.A."/>
            <person name="Sharon I."/>
            <person name="Castelle C.J."/>
            <person name="Probst A.J."/>
            <person name="Thomas B.C."/>
            <person name="Singh A."/>
            <person name="Wilkins M.J."/>
            <person name="Karaoz U."/>
            <person name="Brodie E.L."/>
            <person name="Williams K.H."/>
            <person name="Hubbard S.S."/>
            <person name="Banfield J.F."/>
        </authorList>
    </citation>
    <scope>NUCLEOTIDE SEQUENCE [LARGE SCALE GENOMIC DNA]</scope>
</reference>
<dbReference type="SUPFAM" id="SSF53448">
    <property type="entry name" value="Nucleotide-diphospho-sugar transferases"/>
    <property type="match status" value="1"/>
</dbReference>
<name>A0A1G2UIM5_9BACT</name>